<keyword evidence="3" id="KW-0863">Zinc-finger</keyword>
<evidence type="ECO:0000256" key="4">
    <source>
        <dbReference type="ARBA" id="ARBA00022833"/>
    </source>
</evidence>
<dbReference type="EMBL" id="ML180623">
    <property type="protein sequence ID" value="THU76962.1"/>
    <property type="molecule type" value="Genomic_DNA"/>
</dbReference>
<dbReference type="AlphaFoldDB" id="A0A4S8KMZ2"/>
<reference evidence="6 7" key="1">
    <citation type="journal article" date="2019" name="Nat. Ecol. Evol.">
        <title>Megaphylogeny resolves global patterns of mushroom evolution.</title>
        <authorList>
            <person name="Varga T."/>
            <person name="Krizsan K."/>
            <person name="Foldi C."/>
            <person name="Dima B."/>
            <person name="Sanchez-Garcia M."/>
            <person name="Sanchez-Ramirez S."/>
            <person name="Szollosi G.J."/>
            <person name="Szarkandi J.G."/>
            <person name="Papp V."/>
            <person name="Albert L."/>
            <person name="Andreopoulos W."/>
            <person name="Angelini C."/>
            <person name="Antonin V."/>
            <person name="Barry K.W."/>
            <person name="Bougher N.L."/>
            <person name="Buchanan P."/>
            <person name="Buyck B."/>
            <person name="Bense V."/>
            <person name="Catcheside P."/>
            <person name="Chovatia M."/>
            <person name="Cooper J."/>
            <person name="Damon W."/>
            <person name="Desjardin D."/>
            <person name="Finy P."/>
            <person name="Geml J."/>
            <person name="Haridas S."/>
            <person name="Hughes K."/>
            <person name="Justo A."/>
            <person name="Karasinski D."/>
            <person name="Kautmanova I."/>
            <person name="Kiss B."/>
            <person name="Kocsube S."/>
            <person name="Kotiranta H."/>
            <person name="LaButti K.M."/>
            <person name="Lechner B.E."/>
            <person name="Liimatainen K."/>
            <person name="Lipzen A."/>
            <person name="Lukacs Z."/>
            <person name="Mihaltcheva S."/>
            <person name="Morgado L.N."/>
            <person name="Niskanen T."/>
            <person name="Noordeloos M.E."/>
            <person name="Ohm R.A."/>
            <person name="Ortiz-Santana B."/>
            <person name="Ovrebo C."/>
            <person name="Racz N."/>
            <person name="Riley R."/>
            <person name="Savchenko A."/>
            <person name="Shiryaev A."/>
            <person name="Soop K."/>
            <person name="Spirin V."/>
            <person name="Szebenyi C."/>
            <person name="Tomsovsky M."/>
            <person name="Tulloss R.E."/>
            <person name="Uehling J."/>
            <person name="Grigoriev I.V."/>
            <person name="Vagvolgyi C."/>
            <person name="Papp T."/>
            <person name="Martin F.M."/>
            <person name="Miettinen O."/>
            <person name="Hibbett D.S."/>
            <person name="Nagy L.G."/>
        </authorList>
    </citation>
    <scope>NUCLEOTIDE SEQUENCE [LARGE SCALE GENOMIC DNA]</scope>
    <source>
        <strain evidence="6 7">CBS 962.96</strain>
    </source>
</reference>
<organism evidence="6 7">
    <name type="scientific">Dendrothele bispora (strain CBS 962.96)</name>
    <dbReference type="NCBI Taxonomy" id="1314807"/>
    <lineage>
        <taxon>Eukaryota</taxon>
        <taxon>Fungi</taxon>
        <taxon>Dikarya</taxon>
        <taxon>Basidiomycota</taxon>
        <taxon>Agaricomycotina</taxon>
        <taxon>Agaricomycetes</taxon>
        <taxon>Agaricomycetidae</taxon>
        <taxon>Agaricales</taxon>
        <taxon>Agaricales incertae sedis</taxon>
        <taxon>Dendrothele</taxon>
    </lineage>
</organism>
<keyword evidence="7" id="KW-1185">Reference proteome</keyword>
<evidence type="ECO:0000256" key="1">
    <source>
        <dbReference type="ARBA" id="ARBA00004123"/>
    </source>
</evidence>
<keyword evidence="2" id="KW-0479">Metal-binding</keyword>
<protein>
    <recommendedName>
        <fullName evidence="8">hAT-like transposase RNase-H fold domain-containing protein</fullName>
    </recommendedName>
</protein>
<keyword evidence="5" id="KW-0539">Nucleus</keyword>
<evidence type="ECO:0000256" key="5">
    <source>
        <dbReference type="ARBA" id="ARBA00023242"/>
    </source>
</evidence>
<dbReference type="PANTHER" id="PTHR46481">
    <property type="entry name" value="ZINC FINGER BED DOMAIN-CONTAINING PROTEIN 4"/>
    <property type="match status" value="1"/>
</dbReference>
<proteinExistence type="predicted"/>
<evidence type="ECO:0000313" key="7">
    <source>
        <dbReference type="Proteomes" id="UP000297245"/>
    </source>
</evidence>
<keyword evidence="4" id="KW-0862">Zinc</keyword>
<evidence type="ECO:0000256" key="3">
    <source>
        <dbReference type="ARBA" id="ARBA00022771"/>
    </source>
</evidence>
<comment type="subcellular location">
    <subcellularLocation>
        <location evidence="1">Nucleus</location>
    </subcellularLocation>
</comment>
<name>A0A4S8KMZ2_DENBC</name>
<dbReference type="Proteomes" id="UP000297245">
    <property type="component" value="Unassembled WGS sequence"/>
</dbReference>
<dbReference type="GO" id="GO:0008270">
    <property type="term" value="F:zinc ion binding"/>
    <property type="evidence" value="ECO:0007669"/>
    <property type="project" value="UniProtKB-KW"/>
</dbReference>
<dbReference type="SUPFAM" id="SSF53098">
    <property type="entry name" value="Ribonuclease H-like"/>
    <property type="match status" value="1"/>
</dbReference>
<dbReference type="InterPro" id="IPR052035">
    <property type="entry name" value="ZnF_BED_domain_contain"/>
</dbReference>
<gene>
    <name evidence="6" type="ORF">K435DRAFT_703533</name>
</gene>
<evidence type="ECO:0000256" key="2">
    <source>
        <dbReference type="ARBA" id="ARBA00022723"/>
    </source>
</evidence>
<dbReference type="GO" id="GO:0005634">
    <property type="term" value="C:nucleus"/>
    <property type="evidence" value="ECO:0007669"/>
    <property type="project" value="UniProtKB-SubCell"/>
</dbReference>
<dbReference type="PANTHER" id="PTHR46481:SF10">
    <property type="entry name" value="ZINC FINGER BED DOMAIN-CONTAINING PROTEIN 39"/>
    <property type="match status" value="1"/>
</dbReference>
<evidence type="ECO:0008006" key="8">
    <source>
        <dbReference type="Google" id="ProtNLM"/>
    </source>
</evidence>
<dbReference type="InterPro" id="IPR012337">
    <property type="entry name" value="RNaseH-like_sf"/>
</dbReference>
<dbReference type="OrthoDB" id="3172935at2759"/>
<evidence type="ECO:0000313" key="6">
    <source>
        <dbReference type="EMBL" id="THU76962.1"/>
    </source>
</evidence>
<accession>A0A4S8KMZ2</accession>
<sequence>MTQVLSFKIRASSLRRQFFSECLHTLEMKDLQLLRDVDTRWSSVLLMIDRAILLKDAINHAINAHPELADFYMIEREWDALKMYSQILMIPHAFQERLSAEKTPTLSFAIPAYEAMITKWTNLKAELPQAAPVIDAGIAKLVKYRDRVDVSDAYTLAMVLNPSIKLVWFKRFKPRHIEQVKDLLIREVRVPRHH</sequence>